<evidence type="ECO:0000313" key="3">
    <source>
        <dbReference type="Proteomes" id="UP000076761"/>
    </source>
</evidence>
<evidence type="ECO:0000256" key="1">
    <source>
        <dbReference type="SAM" id="Phobius"/>
    </source>
</evidence>
<dbReference type="OrthoDB" id="2536347at2759"/>
<keyword evidence="3" id="KW-1185">Reference proteome</keyword>
<evidence type="ECO:0000313" key="2">
    <source>
        <dbReference type="EMBL" id="KZT20964.1"/>
    </source>
</evidence>
<keyword evidence="1" id="KW-0472">Membrane</keyword>
<dbReference type="Proteomes" id="UP000076761">
    <property type="component" value="Unassembled WGS sequence"/>
</dbReference>
<dbReference type="EMBL" id="KV425612">
    <property type="protein sequence ID" value="KZT20964.1"/>
    <property type="molecule type" value="Genomic_DNA"/>
</dbReference>
<name>A0A165PFF4_9AGAM</name>
<protein>
    <submittedName>
        <fullName evidence="2">Uncharacterized protein</fullName>
    </submittedName>
</protein>
<proteinExistence type="predicted"/>
<reference evidence="2 3" key="1">
    <citation type="journal article" date="2016" name="Mol. Biol. Evol.">
        <title>Comparative Genomics of Early-Diverging Mushroom-Forming Fungi Provides Insights into the Origins of Lignocellulose Decay Capabilities.</title>
        <authorList>
            <person name="Nagy L.G."/>
            <person name="Riley R."/>
            <person name="Tritt A."/>
            <person name="Adam C."/>
            <person name="Daum C."/>
            <person name="Floudas D."/>
            <person name="Sun H."/>
            <person name="Yadav J.S."/>
            <person name="Pangilinan J."/>
            <person name="Larsson K.H."/>
            <person name="Matsuura K."/>
            <person name="Barry K."/>
            <person name="Labutti K."/>
            <person name="Kuo R."/>
            <person name="Ohm R.A."/>
            <person name="Bhattacharya S.S."/>
            <person name="Shirouzu T."/>
            <person name="Yoshinaga Y."/>
            <person name="Martin F.M."/>
            <person name="Grigoriev I.V."/>
            <person name="Hibbett D.S."/>
        </authorList>
    </citation>
    <scope>NUCLEOTIDE SEQUENCE [LARGE SCALE GENOMIC DNA]</scope>
    <source>
        <strain evidence="2 3">HHB14362 ss-1</strain>
    </source>
</reference>
<keyword evidence="1" id="KW-0812">Transmembrane</keyword>
<feature type="transmembrane region" description="Helical" evidence="1">
    <location>
        <begin position="51"/>
        <end position="70"/>
    </location>
</feature>
<keyword evidence="1" id="KW-1133">Transmembrane helix</keyword>
<dbReference type="InParanoid" id="A0A165PFF4"/>
<accession>A0A165PFF4</accession>
<gene>
    <name evidence="2" type="ORF">NEOLEDRAFT_1139997</name>
</gene>
<organism evidence="2 3">
    <name type="scientific">Neolentinus lepideus HHB14362 ss-1</name>
    <dbReference type="NCBI Taxonomy" id="1314782"/>
    <lineage>
        <taxon>Eukaryota</taxon>
        <taxon>Fungi</taxon>
        <taxon>Dikarya</taxon>
        <taxon>Basidiomycota</taxon>
        <taxon>Agaricomycotina</taxon>
        <taxon>Agaricomycetes</taxon>
        <taxon>Gloeophyllales</taxon>
        <taxon>Gloeophyllaceae</taxon>
        <taxon>Neolentinus</taxon>
    </lineage>
</organism>
<sequence length="89" mass="9392">MHDAELIMVNNIGVTGTVYIARCWQPHFLTTGYSLCHSGGSSGPVLFSMSGALYVLVDGGIAVSMCYRLYKMSGGRVGYGMLSASFTGA</sequence>
<dbReference type="AlphaFoldDB" id="A0A165PFF4"/>